<dbReference type="Proteomes" id="UP000313359">
    <property type="component" value="Unassembled WGS sequence"/>
</dbReference>
<gene>
    <name evidence="1" type="ORF">L227DRAFT_488254</name>
</gene>
<sequence>MVSVDAHKPVIDAAYQQVVEGEDPETALVDAIKSAAAQQDSVWRRLLEPVVGVRTQDQYLAQLRCTLDARRQTVDWRKRAKFWKGAAKEEGRHGDTVTPSVSALSDVAVVLPQDRQEKVQDM</sequence>
<keyword evidence="2" id="KW-1185">Reference proteome</keyword>
<dbReference type="STRING" id="1328759.A0A5C2SA29"/>
<accession>A0A5C2SA29</accession>
<dbReference type="EMBL" id="ML122264">
    <property type="protein sequence ID" value="RPD60692.1"/>
    <property type="molecule type" value="Genomic_DNA"/>
</dbReference>
<proteinExistence type="predicted"/>
<feature type="non-terminal residue" evidence="1">
    <location>
        <position position="122"/>
    </location>
</feature>
<dbReference type="AlphaFoldDB" id="A0A5C2SA29"/>
<reference evidence="1" key="1">
    <citation type="journal article" date="2018" name="Genome Biol. Evol.">
        <title>Genomics and development of Lentinus tigrinus, a white-rot wood-decaying mushroom with dimorphic fruiting bodies.</title>
        <authorList>
            <person name="Wu B."/>
            <person name="Xu Z."/>
            <person name="Knudson A."/>
            <person name="Carlson A."/>
            <person name="Chen N."/>
            <person name="Kovaka S."/>
            <person name="LaButti K."/>
            <person name="Lipzen A."/>
            <person name="Pennachio C."/>
            <person name="Riley R."/>
            <person name="Schakwitz W."/>
            <person name="Umezawa K."/>
            <person name="Ohm R.A."/>
            <person name="Grigoriev I.V."/>
            <person name="Nagy L.G."/>
            <person name="Gibbons J."/>
            <person name="Hibbett D."/>
        </authorList>
    </citation>
    <scope>NUCLEOTIDE SEQUENCE [LARGE SCALE GENOMIC DNA]</scope>
    <source>
        <strain evidence="1">ALCF2SS1-6</strain>
    </source>
</reference>
<evidence type="ECO:0000313" key="2">
    <source>
        <dbReference type="Proteomes" id="UP000313359"/>
    </source>
</evidence>
<protein>
    <submittedName>
        <fullName evidence="1">Uncharacterized protein</fullName>
    </submittedName>
</protein>
<organism evidence="1 2">
    <name type="scientific">Lentinus tigrinus ALCF2SS1-6</name>
    <dbReference type="NCBI Taxonomy" id="1328759"/>
    <lineage>
        <taxon>Eukaryota</taxon>
        <taxon>Fungi</taxon>
        <taxon>Dikarya</taxon>
        <taxon>Basidiomycota</taxon>
        <taxon>Agaricomycotina</taxon>
        <taxon>Agaricomycetes</taxon>
        <taxon>Polyporales</taxon>
        <taxon>Polyporaceae</taxon>
        <taxon>Lentinus</taxon>
    </lineage>
</organism>
<evidence type="ECO:0000313" key="1">
    <source>
        <dbReference type="EMBL" id="RPD60692.1"/>
    </source>
</evidence>
<name>A0A5C2SA29_9APHY</name>
<dbReference type="OrthoDB" id="2798624at2759"/>